<dbReference type="PANTHER" id="PTHR42748">
    <property type="entry name" value="NITROGEN METABOLITE REPRESSION PROTEIN NMRA FAMILY MEMBER"/>
    <property type="match status" value="1"/>
</dbReference>
<sequence length="314" mass="34537">MAPTFLIIGATGNTGRGVVETLPKLLKDSKFSGHRILCQTRSAKSPTAQGFAQLPGVELVEINWVYIDAEWLRAQEVVRVFIASHNEPKHFDQETNFHFEALNAGVEYVVRISTTAANVRPACPAYYPRSHWAVEQVLGSSDFSKLQWTSLQPNVFSSYILSPAAEFIKKYRKTGEQGTLGTMLSEHGPTAIIEAREVGIFASHLLVQADVSAHNKAKYVLNGPEDIDGSQIVKMVEEYIGAQVKDVRFKDMSFIQGLVDQAPEDIKPLIESIKHAPETSWAGLTTASTTSKEVLDIAAPRITPAESLKMLLGE</sequence>
<evidence type="ECO:0000313" key="5">
    <source>
        <dbReference type="Proteomes" id="UP000016924"/>
    </source>
</evidence>
<evidence type="ECO:0000256" key="2">
    <source>
        <dbReference type="ARBA" id="ARBA00022857"/>
    </source>
</evidence>
<dbReference type="GO" id="GO:0005634">
    <property type="term" value="C:nucleus"/>
    <property type="evidence" value="ECO:0007669"/>
    <property type="project" value="TreeGrafter"/>
</dbReference>
<keyword evidence="5" id="KW-1185">Reference proteome</keyword>
<dbReference type="RefSeq" id="XP_007781803.1">
    <property type="nucleotide sequence ID" value="XM_007783613.1"/>
</dbReference>
<protein>
    <recommendedName>
        <fullName evidence="3">NmrA-like domain-containing protein</fullName>
    </recommendedName>
</protein>
<dbReference type="HOGENOM" id="CLU_076691_0_0_1"/>
<comment type="similarity">
    <text evidence="1">Belongs to the NmrA-type oxidoreductase family.</text>
</comment>
<reference evidence="5" key="1">
    <citation type="submission" date="2012-06" db="EMBL/GenBank/DDBJ databases">
        <title>The genome sequence of Coniosporium apollinis CBS 100218.</title>
        <authorList>
            <consortium name="The Broad Institute Genome Sequencing Platform"/>
            <person name="Cuomo C."/>
            <person name="Gorbushina A."/>
            <person name="Noack S."/>
            <person name="Walker B."/>
            <person name="Young S.K."/>
            <person name="Zeng Q."/>
            <person name="Gargeya S."/>
            <person name="Fitzgerald M."/>
            <person name="Haas B."/>
            <person name="Abouelleil A."/>
            <person name="Alvarado L."/>
            <person name="Arachchi H.M."/>
            <person name="Berlin A.M."/>
            <person name="Chapman S.B."/>
            <person name="Goldberg J."/>
            <person name="Griggs A."/>
            <person name="Gujja S."/>
            <person name="Hansen M."/>
            <person name="Howarth C."/>
            <person name="Imamovic A."/>
            <person name="Larimer J."/>
            <person name="McCowan C."/>
            <person name="Montmayeur A."/>
            <person name="Murphy C."/>
            <person name="Neiman D."/>
            <person name="Pearson M."/>
            <person name="Priest M."/>
            <person name="Roberts A."/>
            <person name="Saif S."/>
            <person name="Shea T."/>
            <person name="Sisk P."/>
            <person name="Sykes S."/>
            <person name="Wortman J."/>
            <person name="Nusbaum C."/>
            <person name="Birren B."/>
        </authorList>
    </citation>
    <scope>NUCLEOTIDE SEQUENCE [LARGE SCALE GENOMIC DNA]</scope>
    <source>
        <strain evidence="5">CBS 100218</strain>
    </source>
</reference>
<dbReference type="InterPro" id="IPR008030">
    <property type="entry name" value="NmrA-like"/>
</dbReference>
<organism evidence="4 5">
    <name type="scientific">Coniosporium apollinis (strain CBS 100218)</name>
    <name type="common">Rock-inhabiting black yeast</name>
    <dbReference type="NCBI Taxonomy" id="1168221"/>
    <lineage>
        <taxon>Eukaryota</taxon>
        <taxon>Fungi</taxon>
        <taxon>Dikarya</taxon>
        <taxon>Ascomycota</taxon>
        <taxon>Pezizomycotina</taxon>
        <taxon>Dothideomycetes</taxon>
        <taxon>Dothideomycetes incertae sedis</taxon>
        <taxon>Coniosporium</taxon>
    </lineage>
</organism>
<dbReference type="eggNOG" id="ENOG502R9X0">
    <property type="taxonomic scope" value="Eukaryota"/>
</dbReference>
<dbReference type="OMA" id="THWAIET"/>
<dbReference type="PANTHER" id="PTHR42748:SF31">
    <property type="entry name" value="NMRA-LIKE DOMAIN-CONTAINING PROTEIN-RELATED"/>
    <property type="match status" value="1"/>
</dbReference>
<feature type="domain" description="NmrA-like" evidence="3">
    <location>
        <begin position="4"/>
        <end position="254"/>
    </location>
</feature>
<dbReference type="SUPFAM" id="SSF51735">
    <property type="entry name" value="NAD(P)-binding Rossmann-fold domains"/>
    <property type="match status" value="1"/>
</dbReference>
<dbReference type="GeneID" id="19902895"/>
<dbReference type="OrthoDB" id="413314at2759"/>
<evidence type="ECO:0000256" key="1">
    <source>
        <dbReference type="ARBA" id="ARBA00006328"/>
    </source>
</evidence>
<name>R7YXT7_CONA1</name>
<dbReference type="Proteomes" id="UP000016924">
    <property type="component" value="Unassembled WGS sequence"/>
</dbReference>
<dbReference type="AlphaFoldDB" id="R7YXT7"/>
<evidence type="ECO:0000313" key="4">
    <source>
        <dbReference type="EMBL" id="EON66486.1"/>
    </source>
</evidence>
<keyword evidence="2" id="KW-0521">NADP</keyword>
<accession>R7YXT7</accession>
<dbReference type="Pfam" id="PF05368">
    <property type="entry name" value="NmrA"/>
    <property type="match status" value="1"/>
</dbReference>
<dbReference type="STRING" id="1168221.R7YXT7"/>
<dbReference type="Gene3D" id="3.90.25.10">
    <property type="entry name" value="UDP-galactose 4-epimerase, domain 1"/>
    <property type="match status" value="1"/>
</dbReference>
<dbReference type="InterPro" id="IPR051164">
    <property type="entry name" value="NmrA-like_oxidored"/>
</dbReference>
<dbReference type="InterPro" id="IPR036291">
    <property type="entry name" value="NAD(P)-bd_dom_sf"/>
</dbReference>
<proteinExistence type="inferred from homology"/>
<gene>
    <name evidence="4" type="ORF">W97_05584</name>
</gene>
<dbReference type="EMBL" id="JH767580">
    <property type="protein sequence ID" value="EON66486.1"/>
    <property type="molecule type" value="Genomic_DNA"/>
</dbReference>
<evidence type="ECO:0000259" key="3">
    <source>
        <dbReference type="Pfam" id="PF05368"/>
    </source>
</evidence>
<dbReference type="Gene3D" id="3.40.50.720">
    <property type="entry name" value="NAD(P)-binding Rossmann-like Domain"/>
    <property type="match status" value="1"/>
</dbReference>